<sequence>MEGGEPLPALQERRIQLAGSSFFAFSITFVISTPDCCQELSADAKMFSSSQRQSQRREHQVVRNECDKKCNLGLRRGSTSLDLTIILNPLAFSVRWLVLIPPSCAKHFIDVLIVLDLEGH</sequence>
<dbReference type="AlphaFoldDB" id="A0A2H3CDV2"/>
<dbReference type="InParanoid" id="A0A2H3CDV2"/>
<reference evidence="2" key="1">
    <citation type="journal article" date="2017" name="Nat. Ecol. Evol.">
        <title>Genome expansion and lineage-specific genetic innovations in the forest pathogenic fungi Armillaria.</title>
        <authorList>
            <person name="Sipos G."/>
            <person name="Prasanna A.N."/>
            <person name="Walter M.C."/>
            <person name="O'Connor E."/>
            <person name="Balint B."/>
            <person name="Krizsan K."/>
            <person name="Kiss B."/>
            <person name="Hess J."/>
            <person name="Varga T."/>
            <person name="Slot J."/>
            <person name="Riley R."/>
            <person name="Boka B."/>
            <person name="Rigling D."/>
            <person name="Barry K."/>
            <person name="Lee J."/>
            <person name="Mihaltcheva S."/>
            <person name="LaButti K."/>
            <person name="Lipzen A."/>
            <person name="Waldron R."/>
            <person name="Moloney N.M."/>
            <person name="Sperisen C."/>
            <person name="Kredics L."/>
            <person name="Vagvoelgyi C."/>
            <person name="Patrignani A."/>
            <person name="Fitzpatrick D."/>
            <person name="Nagy I."/>
            <person name="Doyle S."/>
            <person name="Anderson J.B."/>
            <person name="Grigoriev I.V."/>
            <person name="Gueldener U."/>
            <person name="Muensterkoetter M."/>
            <person name="Nagy L.G."/>
        </authorList>
    </citation>
    <scope>NUCLEOTIDE SEQUENCE [LARGE SCALE GENOMIC DNA]</scope>
    <source>
        <strain evidence="2">Ar21-2</strain>
    </source>
</reference>
<evidence type="ECO:0000313" key="2">
    <source>
        <dbReference type="Proteomes" id="UP000217790"/>
    </source>
</evidence>
<evidence type="ECO:0000313" key="1">
    <source>
        <dbReference type="EMBL" id="PBK81241.1"/>
    </source>
</evidence>
<organism evidence="1 2">
    <name type="scientific">Armillaria gallica</name>
    <name type="common">Bulbous honey fungus</name>
    <name type="synonym">Armillaria bulbosa</name>
    <dbReference type="NCBI Taxonomy" id="47427"/>
    <lineage>
        <taxon>Eukaryota</taxon>
        <taxon>Fungi</taxon>
        <taxon>Dikarya</taxon>
        <taxon>Basidiomycota</taxon>
        <taxon>Agaricomycotina</taxon>
        <taxon>Agaricomycetes</taxon>
        <taxon>Agaricomycetidae</taxon>
        <taxon>Agaricales</taxon>
        <taxon>Marasmiineae</taxon>
        <taxon>Physalacriaceae</taxon>
        <taxon>Armillaria</taxon>
    </lineage>
</organism>
<accession>A0A2H3CDV2</accession>
<gene>
    <name evidence="1" type="ORF">ARMGADRAFT_1091527</name>
</gene>
<keyword evidence="2" id="KW-1185">Reference proteome</keyword>
<dbReference type="EMBL" id="KZ293733">
    <property type="protein sequence ID" value="PBK81241.1"/>
    <property type="molecule type" value="Genomic_DNA"/>
</dbReference>
<name>A0A2H3CDV2_ARMGA</name>
<proteinExistence type="predicted"/>
<protein>
    <submittedName>
        <fullName evidence="1">Uncharacterized protein</fullName>
    </submittedName>
</protein>
<dbReference type="Proteomes" id="UP000217790">
    <property type="component" value="Unassembled WGS sequence"/>
</dbReference>